<evidence type="ECO:0000256" key="1">
    <source>
        <dbReference type="SAM" id="MobiDB-lite"/>
    </source>
</evidence>
<dbReference type="EMBL" id="JACAZI010000005">
    <property type="protein sequence ID" value="KAF7359743.1"/>
    <property type="molecule type" value="Genomic_DNA"/>
</dbReference>
<evidence type="ECO:0000313" key="2">
    <source>
        <dbReference type="EMBL" id="KAF7359743.1"/>
    </source>
</evidence>
<protein>
    <submittedName>
        <fullName evidence="2">Uncharacterized protein</fullName>
    </submittedName>
</protein>
<keyword evidence="3" id="KW-1185">Reference proteome</keyword>
<sequence>MQQWEINELKAKVRALQAASTDSSPSRLAAPAAKNVIEILDDEETNSGEQSGGLERDASRTDRLLHPAPSPEQAKVGLSPRYLTASLIIPPLAFAAVMHGLHAHRMCTVVAIAGKASAACVTPAWGIFIITSTACHTYRNPTGQAPKNT</sequence>
<gene>
    <name evidence="2" type="ORF">MVEN_00699000</name>
</gene>
<accession>A0A8H7D5N8</accession>
<dbReference type="Proteomes" id="UP000620124">
    <property type="component" value="Unassembled WGS sequence"/>
</dbReference>
<dbReference type="AlphaFoldDB" id="A0A8H7D5N8"/>
<feature type="region of interest" description="Disordered" evidence="1">
    <location>
        <begin position="39"/>
        <end position="73"/>
    </location>
</feature>
<name>A0A8H7D5N8_9AGAR</name>
<reference evidence="2" key="1">
    <citation type="submission" date="2020-05" db="EMBL/GenBank/DDBJ databases">
        <title>Mycena genomes resolve the evolution of fungal bioluminescence.</title>
        <authorList>
            <person name="Tsai I.J."/>
        </authorList>
    </citation>
    <scope>NUCLEOTIDE SEQUENCE</scope>
    <source>
        <strain evidence="2">CCC161011</strain>
    </source>
</reference>
<evidence type="ECO:0000313" key="3">
    <source>
        <dbReference type="Proteomes" id="UP000620124"/>
    </source>
</evidence>
<feature type="compositionally biased region" description="Basic and acidic residues" evidence="1">
    <location>
        <begin position="54"/>
        <end position="65"/>
    </location>
</feature>
<organism evidence="2 3">
    <name type="scientific">Mycena venus</name>
    <dbReference type="NCBI Taxonomy" id="2733690"/>
    <lineage>
        <taxon>Eukaryota</taxon>
        <taxon>Fungi</taxon>
        <taxon>Dikarya</taxon>
        <taxon>Basidiomycota</taxon>
        <taxon>Agaricomycotina</taxon>
        <taxon>Agaricomycetes</taxon>
        <taxon>Agaricomycetidae</taxon>
        <taxon>Agaricales</taxon>
        <taxon>Marasmiineae</taxon>
        <taxon>Mycenaceae</taxon>
        <taxon>Mycena</taxon>
    </lineage>
</organism>
<proteinExistence type="predicted"/>
<comment type="caution">
    <text evidence="2">The sequence shown here is derived from an EMBL/GenBank/DDBJ whole genome shotgun (WGS) entry which is preliminary data.</text>
</comment>